<gene>
    <name evidence="1" type="ORF">DME_LOCUS9235</name>
</gene>
<evidence type="ECO:0000313" key="3">
    <source>
        <dbReference type="Proteomes" id="UP000274756"/>
    </source>
</evidence>
<proteinExistence type="predicted"/>
<organism evidence="2 4">
    <name type="scientific">Dracunculus medinensis</name>
    <name type="common">Guinea worm</name>
    <dbReference type="NCBI Taxonomy" id="318479"/>
    <lineage>
        <taxon>Eukaryota</taxon>
        <taxon>Metazoa</taxon>
        <taxon>Ecdysozoa</taxon>
        <taxon>Nematoda</taxon>
        <taxon>Chromadorea</taxon>
        <taxon>Rhabditida</taxon>
        <taxon>Spirurina</taxon>
        <taxon>Dracunculoidea</taxon>
        <taxon>Dracunculidae</taxon>
        <taxon>Dracunculus</taxon>
    </lineage>
</organism>
<reference evidence="1 3" key="2">
    <citation type="submission" date="2018-11" db="EMBL/GenBank/DDBJ databases">
        <authorList>
            <consortium name="Pathogen Informatics"/>
        </authorList>
    </citation>
    <scope>NUCLEOTIDE SEQUENCE [LARGE SCALE GENOMIC DNA]</scope>
</reference>
<dbReference type="Proteomes" id="UP000274756">
    <property type="component" value="Unassembled WGS sequence"/>
</dbReference>
<dbReference type="Proteomes" id="UP000038040">
    <property type="component" value="Unplaced"/>
</dbReference>
<evidence type="ECO:0000313" key="4">
    <source>
        <dbReference type="WBParaSite" id="DME_0000543601-mRNA-1"/>
    </source>
</evidence>
<dbReference type="EMBL" id="UYYG01001178">
    <property type="protein sequence ID" value="VDN59262.1"/>
    <property type="molecule type" value="Genomic_DNA"/>
</dbReference>
<protein>
    <submittedName>
        <fullName evidence="1 4">Uncharacterized protein</fullName>
    </submittedName>
</protein>
<dbReference type="WBParaSite" id="DME_0000543601-mRNA-1">
    <property type="protein sequence ID" value="DME_0000543601-mRNA-1"/>
    <property type="gene ID" value="DME_0000543601"/>
</dbReference>
<name>A0A0N4UDM0_DRAME</name>
<sequence length="499" mass="56714">MGLWGLPVSSLFSAWQHLFRPLTPLNSSPSSILSGLPKPFDFKEESDEVTQSALITVAKKSSSSREFGLFGVAQLFPPTPIPLHSFGINTVPELPPQHESKYAGMFAPDGSLIVKDKTSKENEKSFLENRRLLSQKNSIDKKSAIKPFEKRDTIDEDESFYYDPEIQKSVSNFLKNDMQKMDDEFKEKKLNTDPNGNLSVPDGTNTNIVNDIIFLEQKNLKSKKSEFYKKPDNLSTRQLNRLNNIMPISKSKLSSSQSTINNTLRQKENEPISPINTLATIKRLPIARNPRKFVQTIYCVQRSASSQNRLYLSRKRICRLKHIRTRIFPNGFYGSSVKKTSKRYLPKNLDASTSSAISNASLKMASVQRNAPSNLSKAKFTSTFQNCIQNTTEWLQNIEKNSDRPPRMCLNESRKAPTARHLPVIENLRPKAEFSDVQEVQSQSITMAPSLIRSPFLSSLNGLFDIQRTTNVFGVHHYRMSEYVSARKSKLIWRIRNVA</sequence>
<dbReference type="STRING" id="318479.A0A0N4UDM0"/>
<dbReference type="OrthoDB" id="5874170at2759"/>
<evidence type="ECO:0000313" key="1">
    <source>
        <dbReference type="EMBL" id="VDN59262.1"/>
    </source>
</evidence>
<reference evidence="4" key="1">
    <citation type="submission" date="2017-02" db="UniProtKB">
        <authorList>
            <consortium name="WormBaseParasite"/>
        </authorList>
    </citation>
    <scope>IDENTIFICATION</scope>
</reference>
<dbReference type="AlphaFoldDB" id="A0A0N4UDM0"/>
<accession>A0A0N4UDM0</accession>
<evidence type="ECO:0000313" key="2">
    <source>
        <dbReference type="Proteomes" id="UP000038040"/>
    </source>
</evidence>
<keyword evidence="3" id="KW-1185">Reference proteome</keyword>